<dbReference type="Proteomes" id="UP001152797">
    <property type="component" value="Unassembled WGS sequence"/>
</dbReference>
<comment type="caution">
    <text evidence="2">The sequence shown here is derived from an EMBL/GenBank/DDBJ whole genome shotgun (WGS) entry which is preliminary data.</text>
</comment>
<evidence type="ECO:0000256" key="1">
    <source>
        <dbReference type="SAM" id="SignalP"/>
    </source>
</evidence>
<keyword evidence="1" id="KW-0732">Signal</keyword>
<evidence type="ECO:0000313" key="5">
    <source>
        <dbReference type="Proteomes" id="UP001152797"/>
    </source>
</evidence>
<dbReference type="EMBL" id="CAMXCT010003032">
    <property type="protein sequence ID" value="CAI4002058.1"/>
    <property type="molecule type" value="Genomic_DNA"/>
</dbReference>
<gene>
    <name evidence="2" type="ORF">C1SCF055_LOCUS28040</name>
</gene>
<name>A0A9P1D1S0_9DINO</name>
<organism evidence="2">
    <name type="scientific">Cladocopium goreaui</name>
    <dbReference type="NCBI Taxonomy" id="2562237"/>
    <lineage>
        <taxon>Eukaryota</taxon>
        <taxon>Sar</taxon>
        <taxon>Alveolata</taxon>
        <taxon>Dinophyceae</taxon>
        <taxon>Suessiales</taxon>
        <taxon>Symbiodiniaceae</taxon>
        <taxon>Cladocopium</taxon>
    </lineage>
</organism>
<dbReference type="InterPro" id="IPR052980">
    <property type="entry name" value="Crinkler_effector"/>
</dbReference>
<feature type="non-terminal residue" evidence="2">
    <location>
        <position position="1"/>
    </location>
</feature>
<feature type="chain" id="PRO_5043271066" evidence="1">
    <location>
        <begin position="28"/>
        <end position="578"/>
    </location>
</feature>
<dbReference type="EMBL" id="CAMXCT020003032">
    <property type="protein sequence ID" value="CAL1155433.1"/>
    <property type="molecule type" value="Genomic_DNA"/>
</dbReference>
<dbReference type="EMBL" id="CAMXCT030003032">
    <property type="protein sequence ID" value="CAL4789370.1"/>
    <property type="molecule type" value="Genomic_DNA"/>
</dbReference>
<protein>
    <submittedName>
        <fullName evidence="4">Crinkler effector protein 15</fullName>
    </submittedName>
</protein>
<dbReference type="PANTHER" id="PTHR33129">
    <property type="entry name" value="PROTEIN KINASE DOMAIN-CONTAINING PROTEIN-RELATED"/>
    <property type="match status" value="1"/>
</dbReference>
<dbReference type="AlphaFoldDB" id="A0A9P1D1S0"/>
<sequence>MVALRNARVRRYVLLCHFFCFWHFAARTLQFSALPPNTKLLKDAEHNEMPNWIREQMCDLGYDKGVSDNMAEALSFYSPSALVEASRESLLGALQQTFPNDAQRMIMAQSLYDRIQKGISQPQPVQSDVPENVKAFARALDDAELEGQILRTETGSFKLQNVSEIWDEKQFYVRGCYTEIADIMLKKKLPVMSLELKDFPVFLHQRDIIHLFQKGKEPKEVDVKTLRSAPAQALYIMDADIDVEHGVFCQSLWITSARRPETAAFNTEHFKKAERFSGQCFMPPWTLTEMLSAEVMALHKLNEEVVKERFGIFGGTARLVLERDETRAENDKERLVEAVQSADALQSLKVSSDMKAISKTTHLLVKMHPKREFSWFDVQLSSPYVRQELVKQNRAKRAQALWDRIDDGMITGIGFALFEEEFHQFMQDKSIGKFKLRARCLTAEGKGSDTTQELQGGLEGVLISGNPAADIKDGEYYQPQSKNFPAFDSWTSQGVFQLTIADTHDITFNDSGKAMDVTKTQASKIVDALCKKHDSKAKFFFVVPQFQFDKWKTVQTVKQPEMAEKIEQWVVCFEQNLP</sequence>
<evidence type="ECO:0000313" key="4">
    <source>
        <dbReference type="EMBL" id="CAL4789370.1"/>
    </source>
</evidence>
<feature type="signal peptide" evidence="1">
    <location>
        <begin position="1"/>
        <end position="27"/>
    </location>
</feature>
<dbReference type="PANTHER" id="PTHR33129:SF1">
    <property type="entry name" value="ATP-BINDING PROTEIN"/>
    <property type="match status" value="1"/>
</dbReference>
<accession>A0A9P1D1S0</accession>
<keyword evidence="5" id="KW-1185">Reference proteome</keyword>
<evidence type="ECO:0000313" key="3">
    <source>
        <dbReference type="EMBL" id="CAL1155433.1"/>
    </source>
</evidence>
<reference evidence="2" key="1">
    <citation type="submission" date="2022-10" db="EMBL/GenBank/DDBJ databases">
        <authorList>
            <person name="Chen Y."/>
            <person name="Dougan E. K."/>
            <person name="Chan C."/>
            <person name="Rhodes N."/>
            <person name="Thang M."/>
        </authorList>
    </citation>
    <scope>NUCLEOTIDE SEQUENCE</scope>
</reference>
<reference evidence="3" key="2">
    <citation type="submission" date="2024-04" db="EMBL/GenBank/DDBJ databases">
        <authorList>
            <person name="Chen Y."/>
            <person name="Shah S."/>
            <person name="Dougan E. K."/>
            <person name="Thang M."/>
            <person name="Chan C."/>
        </authorList>
    </citation>
    <scope>NUCLEOTIDE SEQUENCE [LARGE SCALE GENOMIC DNA]</scope>
</reference>
<evidence type="ECO:0000313" key="2">
    <source>
        <dbReference type="EMBL" id="CAI4002058.1"/>
    </source>
</evidence>
<proteinExistence type="predicted"/>